<evidence type="ECO:0000313" key="1">
    <source>
        <dbReference type="EMBL" id="GFY46386.1"/>
    </source>
</evidence>
<dbReference type="AlphaFoldDB" id="A0A8X6XD95"/>
<protein>
    <submittedName>
        <fullName evidence="2">Uncharacterized protein</fullName>
    </submittedName>
</protein>
<organism evidence="2 3">
    <name type="scientific">Trichonephila inaurata madagascariensis</name>
    <dbReference type="NCBI Taxonomy" id="2747483"/>
    <lineage>
        <taxon>Eukaryota</taxon>
        <taxon>Metazoa</taxon>
        <taxon>Ecdysozoa</taxon>
        <taxon>Arthropoda</taxon>
        <taxon>Chelicerata</taxon>
        <taxon>Arachnida</taxon>
        <taxon>Araneae</taxon>
        <taxon>Araneomorphae</taxon>
        <taxon>Entelegynae</taxon>
        <taxon>Araneoidea</taxon>
        <taxon>Nephilidae</taxon>
        <taxon>Trichonephila</taxon>
        <taxon>Trichonephila inaurata</taxon>
    </lineage>
</organism>
<keyword evidence="3" id="KW-1185">Reference proteome</keyword>
<evidence type="ECO:0000313" key="3">
    <source>
        <dbReference type="Proteomes" id="UP000886998"/>
    </source>
</evidence>
<comment type="caution">
    <text evidence="2">The sequence shown here is derived from an EMBL/GenBank/DDBJ whole genome shotgun (WGS) entry which is preliminary data.</text>
</comment>
<dbReference type="EMBL" id="BMAV01008229">
    <property type="protein sequence ID" value="GFY51638.1"/>
    <property type="molecule type" value="Genomic_DNA"/>
</dbReference>
<dbReference type="Proteomes" id="UP000886998">
    <property type="component" value="Unassembled WGS sequence"/>
</dbReference>
<sequence>MTTNKNSKLDFYKGFGGGSVLGGEGCRWRATRDFDACCIRVKMTFTPEFSAVLGDLQMLKRQTCSRVRFMSVTNPDTTSGVEIDLAG</sequence>
<name>A0A8X6XD95_9ARAC</name>
<evidence type="ECO:0000313" key="2">
    <source>
        <dbReference type="EMBL" id="GFY51638.1"/>
    </source>
</evidence>
<dbReference type="EMBL" id="BMAV01005357">
    <property type="protein sequence ID" value="GFY46386.1"/>
    <property type="molecule type" value="Genomic_DNA"/>
</dbReference>
<proteinExistence type="predicted"/>
<accession>A0A8X6XD95</accession>
<gene>
    <name evidence="1" type="ORF">TNIN_403711</name>
    <name evidence="2" type="ORF">TNIN_500761</name>
</gene>
<reference evidence="2" key="1">
    <citation type="submission" date="2020-08" db="EMBL/GenBank/DDBJ databases">
        <title>Multicomponent nature underlies the extraordinary mechanical properties of spider dragline silk.</title>
        <authorList>
            <person name="Kono N."/>
            <person name="Nakamura H."/>
            <person name="Mori M."/>
            <person name="Yoshida Y."/>
            <person name="Ohtoshi R."/>
            <person name="Malay A.D."/>
            <person name="Moran D.A.P."/>
            <person name="Tomita M."/>
            <person name="Numata K."/>
            <person name="Arakawa K."/>
        </authorList>
    </citation>
    <scope>NUCLEOTIDE SEQUENCE</scope>
</reference>